<evidence type="ECO:0000256" key="10">
    <source>
        <dbReference type="ARBA" id="ARBA00023237"/>
    </source>
</evidence>
<dbReference type="Proteomes" id="UP000245890">
    <property type="component" value="Unassembled WGS sequence"/>
</dbReference>
<reference evidence="17 18" key="1">
    <citation type="submission" date="2018-05" db="EMBL/GenBank/DDBJ databases">
        <title>Description of Sphingomonas pokkalii sp nov, isolated from the rhizosphere of saline tolerant pokkali rice and its draft genome analysis.</title>
        <authorList>
            <person name="Menon R."/>
            <person name="Kumari S."/>
            <person name="Rameshkumar N."/>
        </authorList>
    </citation>
    <scope>NUCLEOTIDE SEQUENCE [LARGE SCALE GENOMIC DNA]</scope>
    <source>
        <strain evidence="17 18">L3B27</strain>
    </source>
</reference>
<evidence type="ECO:0000256" key="13">
    <source>
        <dbReference type="SAM" id="MobiDB-lite"/>
    </source>
</evidence>
<dbReference type="InterPro" id="IPR000531">
    <property type="entry name" value="Beta-barrel_TonB"/>
</dbReference>
<dbReference type="GO" id="GO:0006826">
    <property type="term" value="P:iron ion transport"/>
    <property type="evidence" value="ECO:0007669"/>
    <property type="project" value="UniProtKB-KW"/>
</dbReference>
<dbReference type="PROSITE" id="PS52016">
    <property type="entry name" value="TONB_DEPENDENT_REC_3"/>
    <property type="match status" value="1"/>
</dbReference>
<dbReference type="Pfam" id="PF00593">
    <property type="entry name" value="TonB_dep_Rec_b-barrel"/>
    <property type="match status" value="1"/>
</dbReference>
<keyword evidence="14" id="KW-0732">Signal</keyword>
<evidence type="ECO:0000256" key="7">
    <source>
        <dbReference type="ARBA" id="ARBA00023065"/>
    </source>
</evidence>
<dbReference type="InterPro" id="IPR036942">
    <property type="entry name" value="Beta-barrel_TonB_sf"/>
</dbReference>
<evidence type="ECO:0000256" key="6">
    <source>
        <dbReference type="ARBA" id="ARBA00023004"/>
    </source>
</evidence>
<comment type="subcellular location">
    <subcellularLocation>
        <location evidence="1 11">Cell outer membrane</location>
        <topology evidence="1 11">Multi-pass membrane protein</topology>
    </subcellularLocation>
</comment>
<feature type="domain" description="TonB-dependent receptor plug" evidence="16">
    <location>
        <begin position="75"/>
        <end position="182"/>
    </location>
</feature>
<dbReference type="PANTHER" id="PTHR32552">
    <property type="entry name" value="FERRICHROME IRON RECEPTOR-RELATED"/>
    <property type="match status" value="1"/>
</dbReference>
<dbReference type="AlphaFoldDB" id="A0A2U0SJJ1"/>
<keyword evidence="2 11" id="KW-0813">Transport</keyword>
<dbReference type="InterPro" id="IPR012910">
    <property type="entry name" value="Plug_dom"/>
</dbReference>
<dbReference type="RefSeq" id="WP_116470881.1">
    <property type="nucleotide sequence ID" value="NZ_QENQ01000001.1"/>
</dbReference>
<proteinExistence type="inferred from homology"/>
<keyword evidence="17" id="KW-0675">Receptor</keyword>
<evidence type="ECO:0000313" key="18">
    <source>
        <dbReference type="Proteomes" id="UP000245890"/>
    </source>
</evidence>
<dbReference type="SUPFAM" id="SSF56935">
    <property type="entry name" value="Porins"/>
    <property type="match status" value="1"/>
</dbReference>
<evidence type="ECO:0000256" key="8">
    <source>
        <dbReference type="ARBA" id="ARBA00023077"/>
    </source>
</evidence>
<evidence type="ECO:0000313" key="17">
    <source>
        <dbReference type="EMBL" id="PVX31499.1"/>
    </source>
</evidence>
<evidence type="ECO:0000256" key="9">
    <source>
        <dbReference type="ARBA" id="ARBA00023136"/>
    </source>
</evidence>
<feature type="compositionally biased region" description="Pro residues" evidence="13">
    <location>
        <begin position="33"/>
        <end position="47"/>
    </location>
</feature>
<evidence type="ECO:0000256" key="2">
    <source>
        <dbReference type="ARBA" id="ARBA00022448"/>
    </source>
</evidence>
<evidence type="ECO:0000256" key="12">
    <source>
        <dbReference type="RuleBase" id="RU003357"/>
    </source>
</evidence>
<gene>
    <name evidence="17" type="ORF">DD559_12140</name>
</gene>
<evidence type="ECO:0000256" key="3">
    <source>
        <dbReference type="ARBA" id="ARBA00022452"/>
    </source>
</evidence>
<comment type="caution">
    <text evidence="17">The sequence shown here is derived from an EMBL/GenBank/DDBJ whole genome shotgun (WGS) entry which is preliminary data.</text>
</comment>
<keyword evidence="4" id="KW-0410">Iron transport</keyword>
<protein>
    <submittedName>
        <fullName evidence="17">TonB-dependent receptor</fullName>
    </submittedName>
</protein>
<feature type="chain" id="PRO_5015674259" evidence="14">
    <location>
        <begin position="23"/>
        <end position="838"/>
    </location>
</feature>
<keyword evidence="8 12" id="KW-0798">TonB box</keyword>
<dbReference type="PANTHER" id="PTHR32552:SF81">
    <property type="entry name" value="TONB-DEPENDENT OUTER MEMBRANE RECEPTOR"/>
    <property type="match status" value="1"/>
</dbReference>
<dbReference type="InterPro" id="IPR039426">
    <property type="entry name" value="TonB-dep_rcpt-like"/>
</dbReference>
<evidence type="ECO:0000259" key="15">
    <source>
        <dbReference type="Pfam" id="PF00593"/>
    </source>
</evidence>
<organism evidence="17 18">
    <name type="scientific">Sphingomonas pokkalii</name>
    <dbReference type="NCBI Taxonomy" id="2175090"/>
    <lineage>
        <taxon>Bacteria</taxon>
        <taxon>Pseudomonadati</taxon>
        <taxon>Pseudomonadota</taxon>
        <taxon>Alphaproteobacteria</taxon>
        <taxon>Sphingomonadales</taxon>
        <taxon>Sphingomonadaceae</taxon>
        <taxon>Sphingomonas</taxon>
    </lineage>
</organism>
<keyword evidence="9 11" id="KW-0472">Membrane</keyword>
<dbReference type="OrthoDB" id="7614057at2"/>
<evidence type="ECO:0000256" key="1">
    <source>
        <dbReference type="ARBA" id="ARBA00004571"/>
    </source>
</evidence>
<dbReference type="Gene3D" id="2.40.170.20">
    <property type="entry name" value="TonB-dependent receptor, beta-barrel domain"/>
    <property type="match status" value="2"/>
</dbReference>
<feature type="signal peptide" evidence="14">
    <location>
        <begin position="1"/>
        <end position="22"/>
    </location>
</feature>
<dbReference type="EMBL" id="QENQ01000001">
    <property type="protein sequence ID" value="PVX31499.1"/>
    <property type="molecule type" value="Genomic_DNA"/>
</dbReference>
<keyword evidence="3 11" id="KW-1134">Transmembrane beta strand</keyword>
<dbReference type="Pfam" id="PF07715">
    <property type="entry name" value="Plug"/>
    <property type="match status" value="1"/>
</dbReference>
<evidence type="ECO:0000256" key="11">
    <source>
        <dbReference type="PROSITE-ProRule" id="PRU01360"/>
    </source>
</evidence>
<keyword evidence="18" id="KW-1185">Reference proteome</keyword>
<sequence length="838" mass="89515">MKGTLWLLASAGIAAIAAPAAAQVTSGADAPTAPVPASPPQADPPPAGAQSGTPSEAEQGLQEIIVTAQRISESAQRAPIAISVIKSDDLVRQAVTRPEDLSRAVPALVANSAGGAYSTFSVRGVGNATLNAYSDPAVAFNYDGVYIGRPSSTSGTFYDLARVEVLKGPQGTLYGRNATGGAINVIPNRPMLHETSVEGFASYGNYNAVIAQGALNVPIGDSGAFRLSGSHASHDAFMNDATGDQNEWGVRGQVYAELTPELNVRVAADYAHQGNGRSFATYLGATTPTFGPTGFTGYVFTPSGFDESEGILSPRSQAYLASRTIAQAGRAGATIQGRPYNDNGYWGVLLEANWNVGPGTLTVQPAYREAQLNNLITPGMSGAETHERDEQFSLEARYAASLGAIDLLVGGFYFDESIKTNTYFSQLTLVPYQDFTTGTKSYAGFGKLTWHVTPKLSLTAAGRYTQDDKRFDGVSDTYILFCGNPALGNSCPSTPLIPLVPTAADLRAFYAAQGIPVVNVPLFALPASLGGSQTAPFVLNAPLEINAPLNANKFTYRLAADYRISSGSMIYASYETGYHAGGFAFATGLETYKPETIQAWTVGSKNRFFDNKVQLNVEGFYWKYKDQQFTQFGYDLGTPPTTVFLTRNVGKSTIYGIDADAQILVTPNTLLSGSVQYVHTRYDSFVYDLPDQGLPPVTGCPYQPATIVINGISEPVYRVDCSGQPAVNTPKWTFSVNAEQTIPLGDYKIVLQGGTLYRGRAQQDGNFTPYAYAEAGTRSNASIGFGPSDDRWSVTAFVNNIENYRRLFGVSQVPSNGLFVGSYEAPRTYGLRIGGRFR</sequence>
<keyword evidence="6" id="KW-0408">Iron</keyword>
<comment type="similarity">
    <text evidence="11 12">Belongs to the TonB-dependent receptor family.</text>
</comment>
<feature type="region of interest" description="Disordered" evidence="13">
    <location>
        <begin position="27"/>
        <end position="59"/>
    </location>
</feature>
<feature type="domain" description="TonB-dependent receptor-like beta-barrel" evidence="15">
    <location>
        <begin position="299"/>
        <end position="801"/>
    </location>
</feature>
<keyword evidence="10 11" id="KW-0998">Cell outer membrane</keyword>
<accession>A0A2U0SJJ1</accession>
<evidence type="ECO:0000256" key="4">
    <source>
        <dbReference type="ARBA" id="ARBA00022496"/>
    </source>
</evidence>
<evidence type="ECO:0000256" key="14">
    <source>
        <dbReference type="SAM" id="SignalP"/>
    </source>
</evidence>
<keyword evidence="7" id="KW-0406">Ion transport</keyword>
<dbReference type="GO" id="GO:0009279">
    <property type="term" value="C:cell outer membrane"/>
    <property type="evidence" value="ECO:0007669"/>
    <property type="project" value="UniProtKB-SubCell"/>
</dbReference>
<evidence type="ECO:0000256" key="5">
    <source>
        <dbReference type="ARBA" id="ARBA00022692"/>
    </source>
</evidence>
<keyword evidence="5 11" id="KW-0812">Transmembrane</keyword>
<evidence type="ECO:0000259" key="16">
    <source>
        <dbReference type="Pfam" id="PF07715"/>
    </source>
</evidence>
<name>A0A2U0SJJ1_9SPHN</name>